<gene>
    <name evidence="5" type="ORF">H8E79_09000</name>
</gene>
<evidence type="ECO:0000256" key="3">
    <source>
        <dbReference type="PROSITE-ProRule" id="PRU00169"/>
    </source>
</evidence>
<evidence type="ECO:0000259" key="4">
    <source>
        <dbReference type="PROSITE" id="PS50110"/>
    </source>
</evidence>
<evidence type="ECO:0000313" key="6">
    <source>
        <dbReference type="Proteomes" id="UP000599024"/>
    </source>
</evidence>
<dbReference type="Pfam" id="PF00072">
    <property type="entry name" value="Response_reg"/>
    <property type="match status" value="1"/>
</dbReference>
<dbReference type="Gene3D" id="3.40.50.2300">
    <property type="match status" value="1"/>
</dbReference>
<dbReference type="GO" id="GO:0000160">
    <property type="term" value="P:phosphorelay signal transduction system"/>
    <property type="evidence" value="ECO:0007669"/>
    <property type="project" value="UniProtKB-KW"/>
</dbReference>
<protein>
    <submittedName>
        <fullName evidence="5">Response regulator</fullName>
    </submittedName>
</protein>
<keyword evidence="1 3" id="KW-0597">Phosphoprotein</keyword>
<feature type="domain" description="Response regulatory" evidence="4">
    <location>
        <begin position="283"/>
        <end position="397"/>
    </location>
</feature>
<evidence type="ECO:0000256" key="2">
    <source>
        <dbReference type="ARBA" id="ARBA00023012"/>
    </source>
</evidence>
<dbReference type="PANTHER" id="PTHR44591">
    <property type="entry name" value="STRESS RESPONSE REGULATOR PROTEIN 1"/>
    <property type="match status" value="1"/>
</dbReference>
<dbReference type="InterPro" id="IPR001789">
    <property type="entry name" value="Sig_transdc_resp-reg_receiver"/>
</dbReference>
<sequence length="406" mass="45591">MSCITIFSGDFCHGSSVVKEVLDRTGYKLITDNTLINEACKLSGMNPAKIESVFSAKTSIFNKFTHEKEHATAYLRLAMANMLSEHKQLFSGYMGHLVPRDISHILNVCLVADIDYRLKVANEEQGLETKEAAKMINQLDSERARWVHSLHNEEDPWSPSLYDMVIPMNKTTVKEAAVLIVEYLSKDILKPTESCQRRVADFLLSAQVEVSLAREGHSVQVMANQGNILLTINKHVLMLSRLKEELQAITTQIPGVQSVECRIGKGFHKSDIYRKFDFDIPSKVLLVDDEREFVHTLSERLALRDMGSAVAEDGESALKLIAEDQPEVIVLDLKMPGIDGIEVLRRVKASHPEVEVIVLTGHGSEADRKTCMDLGAMAYMHKPVDIDKLSRILEEANRKVHEAKQQ</sequence>
<dbReference type="AlphaFoldDB" id="A0A8J6TA63"/>
<dbReference type="SMART" id="SM00448">
    <property type="entry name" value="REC"/>
    <property type="match status" value="1"/>
</dbReference>
<keyword evidence="2" id="KW-0902">Two-component regulatory system</keyword>
<dbReference type="Gene3D" id="3.40.50.300">
    <property type="entry name" value="P-loop containing nucleotide triphosphate hydrolases"/>
    <property type="match status" value="1"/>
</dbReference>
<feature type="modified residue" description="4-aspartylphosphate" evidence="3">
    <location>
        <position position="332"/>
    </location>
</feature>
<dbReference type="Pfam" id="PF13189">
    <property type="entry name" value="Cytidylate_kin2"/>
    <property type="match status" value="1"/>
</dbReference>
<dbReference type="PROSITE" id="PS50110">
    <property type="entry name" value="RESPONSE_REGULATORY"/>
    <property type="match status" value="1"/>
</dbReference>
<evidence type="ECO:0000313" key="5">
    <source>
        <dbReference type="EMBL" id="MBC8209286.1"/>
    </source>
</evidence>
<reference evidence="5 6" key="1">
    <citation type="submission" date="2020-08" db="EMBL/GenBank/DDBJ databases">
        <title>Bridging the membrane lipid divide: bacteria of the FCB group superphylum have the potential to synthesize archaeal ether lipids.</title>
        <authorList>
            <person name="Villanueva L."/>
            <person name="Von Meijenfeldt F.A.B."/>
            <person name="Westbye A.B."/>
            <person name="Yadav S."/>
            <person name="Hopmans E.C."/>
            <person name="Dutilh B.E."/>
            <person name="Sinninghe Damste J.S."/>
        </authorList>
    </citation>
    <scope>NUCLEOTIDE SEQUENCE [LARGE SCALE GENOMIC DNA]</scope>
    <source>
        <strain evidence="5">NIOZ-UU81</strain>
    </source>
</reference>
<dbReference type="SUPFAM" id="SSF52172">
    <property type="entry name" value="CheY-like"/>
    <property type="match status" value="1"/>
</dbReference>
<dbReference type="InterPro" id="IPR050595">
    <property type="entry name" value="Bact_response_regulator"/>
</dbReference>
<proteinExistence type="predicted"/>
<dbReference type="Proteomes" id="UP000599024">
    <property type="component" value="Unassembled WGS sequence"/>
</dbReference>
<dbReference type="PANTHER" id="PTHR44591:SF14">
    <property type="entry name" value="PROTEIN PILG"/>
    <property type="match status" value="1"/>
</dbReference>
<organism evidence="5 6">
    <name type="scientific">Candidatus Desulfatifera sulfidica</name>
    <dbReference type="NCBI Taxonomy" id="2841691"/>
    <lineage>
        <taxon>Bacteria</taxon>
        <taxon>Pseudomonadati</taxon>
        <taxon>Thermodesulfobacteriota</taxon>
        <taxon>Desulfobulbia</taxon>
        <taxon>Desulfobulbales</taxon>
        <taxon>Desulfobulbaceae</taxon>
        <taxon>Candidatus Desulfatifera</taxon>
    </lineage>
</organism>
<name>A0A8J6TA63_9BACT</name>
<comment type="caution">
    <text evidence="5">The sequence shown here is derived from an EMBL/GenBank/DDBJ whole genome shotgun (WGS) entry which is preliminary data.</text>
</comment>
<dbReference type="InterPro" id="IPR027417">
    <property type="entry name" value="P-loop_NTPase"/>
</dbReference>
<dbReference type="EMBL" id="JACNLK010000088">
    <property type="protein sequence ID" value="MBC8209286.1"/>
    <property type="molecule type" value="Genomic_DNA"/>
</dbReference>
<evidence type="ECO:0000256" key="1">
    <source>
        <dbReference type="ARBA" id="ARBA00022553"/>
    </source>
</evidence>
<dbReference type="InterPro" id="IPR011006">
    <property type="entry name" value="CheY-like_superfamily"/>
</dbReference>
<accession>A0A8J6TA63</accession>